<dbReference type="InterPro" id="IPR015813">
    <property type="entry name" value="Pyrv/PenolPyrv_kinase-like_dom"/>
</dbReference>
<dbReference type="GO" id="GO:0003864">
    <property type="term" value="F:3-methyl-2-oxobutanoate hydroxymethyltransferase activity"/>
    <property type="evidence" value="ECO:0007669"/>
    <property type="project" value="UniProtKB-UniRule"/>
</dbReference>
<comment type="subcellular location">
    <subcellularLocation>
        <location evidence="7">Cytoplasm</location>
    </subcellularLocation>
</comment>
<sequence>MSTEVRIKRITTRDIRARKGAEPLVVLTAYTAPIARLLDPICDILLVGDSLGMVVYGMETTLGVTLDMMINHGAAVVRSSSKACVVVDMPFGSYQESREQAFRNCARVMAETGCAAVKLEGGRELAETIRFLVDRGIPVLAHIGLKPQAVHAAGGFRAQGRLEAEAEAIRDDARAITEAGAFAVVVEGTVEPVSRALSAEISIPTIGIGASPACDGQVLVIDDLVGLFDDFTPKFVKRYADLRPLITEAAQRYAAEVKARSFPGPEHCFGMPKK</sequence>
<dbReference type="Gene3D" id="3.20.20.60">
    <property type="entry name" value="Phosphoenolpyruvate-binding domains"/>
    <property type="match status" value="1"/>
</dbReference>
<feature type="active site" description="Proton acceptor" evidence="7 8">
    <location>
        <position position="187"/>
    </location>
</feature>
<dbReference type="RefSeq" id="WP_009870365.1">
    <property type="nucleotide sequence ID" value="NZ_JXSL01000030.1"/>
</dbReference>
<dbReference type="NCBIfam" id="TIGR00222">
    <property type="entry name" value="panB"/>
    <property type="match status" value="1"/>
</dbReference>
<feature type="binding site" evidence="7 10">
    <location>
        <position position="120"/>
    </location>
    <ligand>
        <name>Mg(2+)</name>
        <dbReference type="ChEBI" id="CHEBI:18420"/>
    </ligand>
</feature>
<dbReference type="HAMAP" id="MF_00156">
    <property type="entry name" value="PanB"/>
    <property type="match status" value="1"/>
</dbReference>
<dbReference type="Proteomes" id="UP000031971">
    <property type="component" value="Unassembled WGS sequence"/>
</dbReference>
<comment type="similarity">
    <text evidence="2 7">Belongs to the PanB family.</text>
</comment>
<dbReference type="PANTHER" id="PTHR20881:SF0">
    <property type="entry name" value="3-METHYL-2-OXOBUTANOATE HYDROXYMETHYLTRANSFERASE"/>
    <property type="match status" value="1"/>
</dbReference>
<keyword evidence="7 10" id="KW-0460">Magnesium</keyword>
<dbReference type="GO" id="GO:0015940">
    <property type="term" value="P:pantothenate biosynthetic process"/>
    <property type="evidence" value="ECO:0007669"/>
    <property type="project" value="UniProtKB-UniRule"/>
</dbReference>
<dbReference type="SUPFAM" id="SSF51621">
    <property type="entry name" value="Phosphoenolpyruvate/pyruvate domain"/>
    <property type="match status" value="1"/>
</dbReference>
<dbReference type="EC" id="2.1.2.11" evidence="7"/>
<dbReference type="AlphaFoldDB" id="A0A0C2YTP6"/>
<dbReference type="GO" id="GO:0008168">
    <property type="term" value="F:methyltransferase activity"/>
    <property type="evidence" value="ECO:0007669"/>
    <property type="project" value="UniProtKB-KW"/>
</dbReference>
<comment type="catalytic activity">
    <reaction evidence="7">
        <text>(6R)-5,10-methylene-5,6,7,8-tetrahydrofolate + 3-methyl-2-oxobutanoate + H2O = 2-dehydropantoate + (6S)-5,6,7,8-tetrahydrofolate</text>
        <dbReference type="Rhea" id="RHEA:11824"/>
        <dbReference type="ChEBI" id="CHEBI:11561"/>
        <dbReference type="ChEBI" id="CHEBI:11851"/>
        <dbReference type="ChEBI" id="CHEBI:15377"/>
        <dbReference type="ChEBI" id="CHEBI:15636"/>
        <dbReference type="ChEBI" id="CHEBI:57453"/>
        <dbReference type="EC" id="2.1.2.11"/>
    </reaction>
</comment>
<keyword evidence="4 7" id="KW-0566">Pantothenate biosynthesis</keyword>
<dbReference type="UniPathway" id="UPA00028">
    <property type="reaction ID" value="UER00003"/>
</dbReference>
<dbReference type="GO" id="GO:0000287">
    <property type="term" value="F:magnesium ion binding"/>
    <property type="evidence" value="ECO:0007669"/>
    <property type="project" value="TreeGrafter"/>
</dbReference>
<comment type="pathway">
    <text evidence="1 7">Cofactor biosynthesis; (R)-pantothenate biosynthesis; (R)-pantoate from 3-methyl-2-oxobutanoate: step 1/2.</text>
</comment>
<evidence type="ECO:0000256" key="4">
    <source>
        <dbReference type="ARBA" id="ARBA00022655"/>
    </source>
</evidence>
<feature type="binding site" evidence="7 9">
    <location>
        <begin position="49"/>
        <end position="50"/>
    </location>
    <ligand>
        <name>3-methyl-2-oxobutanoate</name>
        <dbReference type="ChEBI" id="CHEBI:11851"/>
    </ligand>
</feature>
<keyword evidence="11" id="KW-0489">Methyltransferase</keyword>
<evidence type="ECO:0000313" key="12">
    <source>
        <dbReference type="Proteomes" id="UP000031971"/>
    </source>
</evidence>
<organism evidence="11 12">
    <name type="scientific">Paramagnetospirillum magnetotacticum MS-1</name>
    <dbReference type="NCBI Taxonomy" id="272627"/>
    <lineage>
        <taxon>Bacteria</taxon>
        <taxon>Pseudomonadati</taxon>
        <taxon>Pseudomonadota</taxon>
        <taxon>Alphaproteobacteria</taxon>
        <taxon>Rhodospirillales</taxon>
        <taxon>Magnetospirillaceae</taxon>
        <taxon>Paramagnetospirillum</taxon>
    </lineage>
</organism>
<comment type="caution">
    <text evidence="11">The sequence shown here is derived from an EMBL/GenBank/DDBJ whole genome shotgun (WGS) entry which is preliminary data.</text>
</comment>
<protein>
    <recommendedName>
        <fullName evidence="7">3-methyl-2-oxobutanoate hydroxymethyltransferase</fullName>
        <ecNumber evidence="7">2.1.2.11</ecNumber>
    </recommendedName>
    <alternativeName>
        <fullName evidence="7">Ketopantoate hydroxymethyltransferase</fullName>
        <shortName evidence="7">KPHMT</shortName>
    </alternativeName>
</protein>
<keyword evidence="7" id="KW-0963">Cytoplasm</keyword>
<feature type="binding site" evidence="7 9">
    <location>
        <position position="88"/>
    </location>
    <ligand>
        <name>3-methyl-2-oxobutanoate</name>
        <dbReference type="ChEBI" id="CHEBI:11851"/>
    </ligand>
</feature>
<evidence type="ECO:0000256" key="6">
    <source>
        <dbReference type="ARBA" id="ARBA00056497"/>
    </source>
</evidence>
<evidence type="ECO:0000313" key="11">
    <source>
        <dbReference type="EMBL" id="KIL98060.1"/>
    </source>
</evidence>
<dbReference type="PIRSF" id="PIRSF000388">
    <property type="entry name" value="Pantoate_hydroxy_MeTrfase"/>
    <property type="match status" value="1"/>
</dbReference>
<dbReference type="OrthoDB" id="9781789at2"/>
<dbReference type="EMBL" id="JXSL01000030">
    <property type="protein sequence ID" value="KIL98060.1"/>
    <property type="molecule type" value="Genomic_DNA"/>
</dbReference>
<evidence type="ECO:0000256" key="1">
    <source>
        <dbReference type="ARBA" id="ARBA00005033"/>
    </source>
</evidence>
<feature type="binding site" evidence="7 9">
    <location>
        <position position="118"/>
    </location>
    <ligand>
        <name>3-methyl-2-oxobutanoate</name>
        <dbReference type="ChEBI" id="CHEBI:11851"/>
    </ligand>
</feature>
<accession>A0A0C2YTP6</accession>
<keyword evidence="12" id="KW-1185">Reference proteome</keyword>
<comment type="function">
    <text evidence="6 7">Catalyzes the reversible reaction in which hydroxymethyl group from 5,10-methylenetetrahydrofolate is transferred onto alpha-ketoisovalerate to form ketopantoate.</text>
</comment>
<name>A0A0C2YTP6_PARME</name>
<feature type="binding site" evidence="7 10">
    <location>
        <position position="49"/>
    </location>
    <ligand>
        <name>Mg(2+)</name>
        <dbReference type="ChEBI" id="CHEBI:18420"/>
    </ligand>
</feature>
<keyword evidence="5 7" id="KW-0808">Transferase</keyword>
<comment type="subunit">
    <text evidence="3 7">Homodecamer; pentamer of dimers.</text>
</comment>
<feature type="binding site" evidence="7 10">
    <location>
        <position position="88"/>
    </location>
    <ligand>
        <name>Mg(2+)</name>
        <dbReference type="ChEBI" id="CHEBI:18420"/>
    </ligand>
</feature>
<evidence type="ECO:0000256" key="10">
    <source>
        <dbReference type="PIRSR" id="PIRSR000388-3"/>
    </source>
</evidence>
<dbReference type="FunFam" id="3.20.20.60:FF:000003">
    <property type="entry name" value="3-methyl-2-oxobutanoate hydroxymethyltransferase"/>
    <property type="match status" value="1"/>
</dbReference>
<gene>
    <name evidence="7" type="primary">panB</name>
    <name evidence="11" type="ORF">CCC_01121</name>
</gene>
<dbReference type="GO" id="GO:0032259">
    <property type="term" value="P:methylation"/>
    <property type="evidence" value="ECO:0007669"/>
    <property type="project" value="UniProtKB-KW"/>
</dbReference>
<dbReference type="GO" id="GO:0005737">
    <property type="term" value="C:cytoplasm"/>
    <property type="evidence" value="ECO:0007669"/>
    <property type="project" value="UniProtKB-SubCell"/>
</dbReference>
<evidence type="ECO:0000256" key="5">
    <source>
        <dbReference type="ARBA" id="ARBA00022679"/>
    </source>
</evidence>
<dbReference type="CDD" id="cd06557">
    <property type="entry name" value="KPHMT-like"/>
    <property type="match status" value="1"/>
</dbReference>
<reference evidence="11 12" key="1">
    <citation type="submission" date="2015-01" db="EMBL/GenBank/DDBJ databases">
        <title>Genome Sequence of Magnetospirillum magnetotacticum Strain MS-1.</title>
        <authorList>
            <person name="Marinov G.K."/>
            <person name="Smalley M.D."/>
            <person name="DeSalvo G."/>
        </authorList>
    </citation>
    <scope>NUCLEOTIDE SEQUENCE [LARGE SCALE GENOMIC DNA]</scope>
    <source>
        <strain evidence="11 12">MS-1</strain>
    </source>
</reference>
<dbReference type="NCBIfam" id="NF001452">
    <property type="entry name" value="PRK00311.1"/>
    <property type="match status" value="1"/>
</dbReference>
<proteinExistence type="inferred from homology"/>
<dbReference type="Pfam" id="PF02548">
    <property type="entry name" value="Pantoate_transf"/>
    <property type="match status" value="1"/>
</dbReference>
<dbReference type="PANTHER" id="PTHR20881">
    <property type="entry name" value="3-METHYL-2-OXOBUTANOATE HYDROXYMETHYLTRANSFERASE"/>
    <property type="match status" value="1"/>
</dbReference>
<dbReference type="InterPro" id="IPR040442">
    <property type="entry name" value="Pyrv_kinase-like_dom_sf"/>
</dbReference>
<dbReference type="InterPro" id="IPR003700">
    <property type="entry name" value="Pantoate_hydroxy_MeTrfase"/>
</dbReference>
<evidence type="ECO:0000256" key="9">
    <source>
        <dbReference type="PIRSR" id="PIRSR000388-2"/>
    </source>
</evidence>
<evidence type="ECO:0000256" key="2">
    <source>
        <dbReference type="ARBA" id="ARBA00008676"/>
    </source>
</evidence>
<keyword evidence="7 10" id="KW-0479">Metal-binding</keyword>
<comment type="cofactor">
    <cofactor evidence="7 10">
        <name>Mg(2+)</name>
        <dbReference type="ChEBI" id="CHEBI:18420"/>
    </cofactor>
    <text evidence="7 10">Binds 1 Mg(2+) ion per subunit.</text>
</comment>
<evidence type="ECO:0000256" key="3">
    <source>
        <dbReference type="ARBA" id="ARBA00011424"/>
    </source>
</evidence>
<evidence type="ECO:0000256" key="8">
    <source>
        <dbReference type="PIRSR" id="PIRSR000388-1"/>
    </source>
</evidence>
<evidence type="ECO:0000256" key="7">
    <source>
        <dbReference type="HAMAP-Rule" id="MF_00156"/>
    </source>
</evidence>
<dbReference type="STRING" id="272627.CCC_01121"/>